<proteinExistence type="predicted"/>
<dbReference type="eggNOG" id="arCOG01116">
    <property type="taxonomic scope" value="Archaea"/>
</dbReference>
<dbReference type="EMBL" id="CP001338">
    <property type="protein sequence ID" value="ACL17437.1"/>
    <property type="molecule type" value="Genomic_DNA"/>
</dbReference>
<dbReference type="HOGENOM" id="CLU_065511_0_0_2"/>
<dbReference type="PANTHER" id="PTHR40705">
    <property type="entry name" value="TRNA(ILE2) 2-AGMATINYLCYTIDINE SYNTHETASE TIAS"/>
    <property type="match status" value="1"/>
</dbReference>
<dbReference type="NCBIfam" id="TIGR03280">
    <property type="entry name" value="methan_mark_11"/>
    <property type="match status" value="1"/>
</dbReference>
<evidence type="ECO:0000259" key="1">
    <source>
        <dbReference type="Pfam" id="PF22641"/>
    </source>
</evidence>
<dbReference type="GeneID" id="7271619"/>
<dbReference type="InterPro" id="IPR017674">
    <property type="entry name" value="Methan_mark_11"/>
</dbReference>
<dbReference type="RefSeq" id="WP_012618756.1">
    <property type="nucleotide sequence ID" value="NC_011832.1"/>
</dbReference>
<dbReference type="Gene3D" id="3.30.70.2200">
    <property type="match status" value="1"/>
</dbReference>
<evidence type="ECO:0000313" key="3">
    <source>
        <dbReference type="Proteomes" id="UP000002457"/>
    </source>
</evidence>
<keyword evidence="3" id="KW-1185">Reference proteome</keyword>
<dbReference type="OrthoDB" id="52716at2157"/>
<dbReference type="STRING" id="521011.Mpal_2139"/>
<reference evidence="2 3" key="1">
    <citation type="journal article" date="2015" name="Genome Announc.">
        <title>Complete Genome Sequence of Methanosphaerula palustris E1-9CT, a Hydrogenotrophic Methanogen Isolated from a Minerotrophic Fen Peatland.</title>
        <authorList>
            <person name="Cadillo-Quiroz H."/>
            <person name="Browne P."/>
            <person name="Kyrpides N."/>
            <person name="Woyke T."/>
            <person name="Goodwin L."/>
            <person name="Detter C."/>
            <person name="Yavitt J.B."/>
            <person name="Zinder S.H."/>
        </authorList>
    </citation>
    <scope>NUCLEOTIDE SEQUENCE [LARGE SCALE GENOMIC DNA]</scope>
    <source>
        <strain evidence="3">ATCC BAA-1556 / DSM 19958 / E1-9c</strain>
    </source>
</reference>
<gene>
    <name evidence="2" type="ordered locus">Mpal_2139</name>
</gene>
<dbReference type="AlphaFoldDB" id="B8GDT6"/>
<sequence length="297" mass="31789">MANISDPYTTTYAKIAAVTDPTTNQVELIEFFDCIGGAMWCGHHYTQSPLVTSTRVVGSTMRYLLKEGKVTLDLVGSRFPAGISEVAVAGEEVGITYIGMGGGGVGAACARSNAAGVIRSRSDPAGGGKVASATIWVPARQRVLIGVDDTDTPEAGATWTLAHNIAKEVEDRESIYLSHTIVQLFPVPFRTKNCVGLVCEFATTDPAGLTSRFKALVEEYTLSDETGMAVFTGFDPAPLRPFGEQVKRGQVSWDDLQQIKDERLKIVLNGRGAIGAVAAIPFSTRYEEALELWNGHG</sequence>
<dbReference type="InterPro" id="IPR053870">
    <property type="entry name" value="TiaS-like_TCKD"/>
</dbReference>
<dbReference type="Pfam" id="PF22641">
    <property type="entry name" value="TiaS_TCKD"/>
    <property type="match status" value="1"/>
</dbReference>
<organism evidence="2 3">
    <name type="scientific">Methanosphaerula palustris (strain ATCC BAA-1556 / DSM 19958 / E1-9c)</name>
    <dbReference type="NCBI Taxonomy" id="521011"/>
    <lineage>
        <taxon>Archaea</taxon>
        <taxon>Methanobacteriati</taxon>
        <taxon>Methanobacteriota</taxon>
        <taxon>Stenosarchaea group</taxon>
        <taxon>Methanomicrobia</taxon>
        <taxon>Methanomicrobiales</taxon>
        <taxon>Methanoregulaceae</taxon>
        <taxon>Methanosphaerula</taxon>
    </lineage>
</organism>
<protein>
    <submittedName>
        <fullName evidence="2">Methanogenesis marker protein 11</fullName>
    </submittedName>
</protein>
<dbReference type="Proteomes" id="UP000002457">
    <property type="component" value="Chromosome"/>
</dbReference>
<feature type="domain" description="TiaS-like TCKD" evidence="1">
    <location>
        <begin position="145"/>
        <end position="202"/>
    </location>
</feature>
<evidence type="ECO:0000313" key="2">
    <source>
        <dbReference type="EMBL" id="ACL17437.1"/>
    </source>
</evidence>
<dbReference type="KEGG" id="mpl:Mpal_2139"/>
<name>B8GDT6_METPE</name>
<dbReference type="PANTHER" id="PTHR40705:SF2">
    <property type="entry name" value="DUF1743 DOMAIN-CONTAINING PROTEIN"/>
    <property type="match status" value="1"/>
</dbReference>
<accession>B8GDT6</accession>